<evidence type="ECO:0000256" key="8">
    <source>
        <dbReference type="ARBA" id="ARBA00022801"/>
    </source>
</evidence>
<keyword evidence="6" id="KW-0964">Secreted</keyword>
<evidence type="ECO:0000256" key="7">
    <source>
        <dbReference type="ARBA" id="ARBA00022729"/>
    </source>
</evidence>
<keyword evidence="13 14" id="KW-0624">Polysaccharide degradation</keyword>
<evidence type="ECO:0000256" key="13">
    <source>
        <dbReference type="ARBA" id="ARBA00023326"/>
    </source>
</evidence>
<dbReference type="InterPro" id="IPR036962">
    <property type="entry name" value="Glyco_hydro_3_N_sf"/>
</dbReference>
<evidence type="ECO:0000256" key="2">
    <source>
        <dbReference type="ARBA" id="ARBA00004613"/>
    </source>
</evidence>
<dbReference type="GO" id="GO:0008422">
    <property type="term" value="F:beta-glucosidase activity"/>
    <property type="evidence" value="ECO:0007669"/>
    <property type="project" value="UniProtKB-EC"/>
</dbReference>
<keyword evidence="18" id="KW-1185">Reference proteome</keyword>
<dbReference type="InterPro" id="IPR050288">
    <property type="entry name" value="Cellulose_deg_GH3"/>
</dbReference>
<dbReference type="Pfam" id="PF00933">
    <property type="entry name" value="Glyco_hydro_3"/>
    <property type="match status" value="1"/>
</dbReference>
<evidence type="ECO:0000256" key="15">
    <source>
        <dbReference type="SAM" id="SignalP"/>
    </source>
</evidence>
<feature type="signal peptide" evidence="15">
    <location>
        <begin position="1"/>
        <end position="23"/>
    </location>
</feature>
<feature type="domain" description="Fibronectin type III-like" evidence="16">
    <location>
        <begin position="719"/>
        <end position="785"/>
    </location>
</feature>
<gene>
    <name evidence="17" type="ORF">PAC_02447</name>
</gene>
<dbReference type="InterPro" id="IPR026891">
    <property type="entry name" value="Fn3-like"/>
</dbReference>
<dbReference type="Pfam" id="PF14310">
    <property type="entry name" value="Fn3-like"/>
    <property type="match status" value="1"/>
</dbReference>
<evidence type="ECO:0000256" key="14">
    <source>
        <dbReference type="RuleBase" id="RU361161"/>
    </source>
</evidence>
<evidence type="ECO:0000256" key="12">
    <source>
        <dbReference type="ARBA" id="ARBA00023295"/>
    </source>
</evidence>
<evidence type="ECO:0000256" key="1">
    <source>
        <dbReference type="ARBA" id="ARBA00000448"/>
    </source>
</evidence>
<dbReference type="InterPro" id="IPR036881">
    <property type="entry name" value="Glyco_hydro_3_C_sf"/>
</dbReference>
<dbReference type="GO" id="GO:0005576">
    <property type="term" value="C:extracellular region"/>
    <property type="evidence" value="ECO:0007669"/>
    <property type="project" value="UniProtKB-SubCell"/>
</dbReference>
<keyword evidence="10" id="KW-0325">Glycoprotein</keyword>
<feature type="chain" id="PRO_5009875160" description="beta-glucosidase" evidence="15">
    <location>
        <begin position="24"/>
        <end position="796"/>
    </location>
</feature>
<reference evidence="17 18" key="1">
    <citation type="submission" date="2016-03" db="EMBL/GenBank/DDBJ databases">
        <authorList>
            <person name="Ploux O."/>
        </authorList>
    </citation>
    <scope>NUCLEOTIDE SEQUENCE [LARGE SCALE GENOMIC DNA]</scope>
    <source>
        <strain evidence="17 18">UAMH 11012</strain>
    </source>
</reference>
<dbReference type="InterPro" id="IPR017853">
    <property type="entry name" value="GH"/>
</dbReference>
<proteinExistence type="inferred from homology"/>
<evidence type="ECO:0000256" key="3">
    <source>
        <dbReference type="ARBA" id="ARBA00004987"/>
    </source>
</evidence>
<evidence type="ECO:0000256" key="11">
    <source>
        <dbReference type="ARBA" id="ARBA00023277"/>
    </source>
</evidence>
<dbReference type="PANTHER" id="PTHR42715">
    <property type="entry name" value="BETA-GLUCOSIDASE"/>
    <property type="match status" value="1"/>
</dbReference>
<evidence type="ECO:0000313" key="17">
    <source>
        <dbReference type="EMBL" id="CZR52570.1"/>
    </source>
</evidence>
<dbReference type="InterPro" id="IPR002772">
    <property type="entry name" value="Glyco_hydro_3_C"/>
</dbReference>
<dbReference type="InterPro" id="IPR013783">
    <property type="entry name" value="Ig-like_fold"/>
</dbReference>
<keyword evidence="11 14" id="KW-0119">Carbohydrate metabolism</keyword>
<dbReference type="Gene3D" id="3.40.50.1700">
    <property type="entry name" value="Glycoside hydrolase family 3 C-terminal domain"/>
    <property type="match status" value="1"/>
</dbReference>
<dbReference type="InterPro" id="IPR001764">
    <property type="entry name" value="Glyco_hydro_3_N"/>
</dbReference>
<keyword evidence="12 14" id="KW-0326">Glycosidase</keyword>
<dbReference type="Gene3D" id="2.60.40.10">
    <property type="entry name" value="Immunoglobulins"/>
    <property type="match status" value="1"/>
</dbReference>
<comment type="pathway">
    <text evidence="3 14">Glycan metabolism; cellulose degradation.</text>
</comment>
<dbReference type="FunFam" id="3.20.20.300:FF:000002">
    <property type="entry name" value="Probable beta-glucosidase"/>
    <property type="match status" value="1"/>
</dbReference>
<dbReference type="PANTHER" id="PTHR42715:SF5">
    <property type="entry name" value="BETA-GLUCOSIDASE M-RELATED"/>
    <property type="match status" value="1"/>
</dbReference>
<dbReference type="OrthoDB" id="416222at2759"/>
<keyword evidence="8 14" id="KW-0378">Hydrolase</keyword>
<evidence type="ECO:0000256" key="9">
    <source>
        <dbReference type="ARBA" id="ARBA00023001"/>
    </source>
</evidence>
<dbReference type="SMART" id="SM01217">
    <property type="entry name" value="Fn3_like"/>
    <property type="match status" value="1"/>
</dbReference>
<dbReference type="PRINTS" id="PR00133">
    <property type="entry name" value="GLHYDRLASE3"/>
</dbReference>
<accession>A0A1L7WIH2</accession>
<comment type="subcellular location">
    <subcellularLocation>
        <location evidence="2">Secreted</location>
    </subcellularLocation>
</comment>
<sequence>MSSIRLLFLGITALAGLVDVSNGQDITSDTFFYGQSPPVYPSPIGTGTGNWSEAYEKAAAMVAQMTLDEKSNLTFGISSTTNGCSGNIPAIKRLGFPGLCLQDAGNGVRGTDFVNGYPSGIHVGASWNKDLAYQRALAMGGEFRSKGVNIALGPVVGPLGRVGEGGRNWEGFSNDPYLCGSLVSETVRGIQENGVITSTKHFIGNEQETNRNPVTNLAGQHVESVSSNIDDKTLHELYLWPFQDAVHAGTGNIMCSYNRLNNSHGCGNSKTLNGILKTELGFNGFVVSDWYAQHSGVGSALAGLDMAMPDSEGFWGSNLTTAIANGSVPLSRLNDMATRIIASWYQMGQDKGYPTPGVGMPVNVLAPHIAVNARKPSSKQVILDGAIEGHVLVKNVNNALPLKSPGLLSLFGYDAKAPDQNNPAPGFGSWVLGFESGDVNEALPGFTGGPQIVPISQVAINGTIISGGGSGANSPAYINAPFDALQEKAYEDDTAILWDFTNVNATANVDGASDACLVFINAFASEGIDRVGLHDDFSDALVNNIADQCSNTIVVIHNAGVRLVDQFIDHPNVTAVLFAHLPGQDSGRALVSLLYGDSSPSGKLPYSVPMNESAFGSILSPALPAAPYTLFPQDNFTEGVYIDYRAFDAQNITPRYEFGFGLSYTTFGYSNLRIGTLSGISHQPYPTSPIREGGAEDLWDVITTVTADVKNTGAVDGAEVAQLYVGIPGAPIRQLRGFSKVYIKAGHTVTVSFDLTRRDLSVWDVVAQQWKLQSGKYYIYAGASSRILPLNGTLII</sequence>
<dbReference type="Pfam" id="PF01915">
    <property type="entry name" value="Glyco_hydro_3_C"/>
    <property type="match status" value="1"/>
</dbReference>
<dbReference type="UniPathway" id="UPA00696"/>
<evidence type="ECO:0000256" key="4">
    <source>
        <dbReference type="ARBA" id="ARBA00005336"/>
    </source>
</evidence>
<comment type="similarity">
    <text evidence="4 14">Belongs to the glycosyl hydrolase 3 family.</text>
</comment>
<dbReference type="FunFam" id="2.60.40.10:FF:000757">
    <property type="entry name" value="Beta-glucosidase G"/>
    <property type="match status" value="1"/>
</dbReference>
<dbReference type="SUPFAM" id="SSF51445">
    <property type="entry name" value="(Trans)glycosidases"/>
    <property type="match status" value="1"/>
</dbReference>
<dbReference type="STRING" id="576137.A0A1L7WIH2"/>
<dbReference type="GO" id="GO:0030245">
    <property type="term" value="P:cellulose catabolic process"/>
    <property type="evidence" value="ECO:0007669"/>
    <property type="project" value="UniProtKB-UniPathway"/>
</dbReference>
<dbReference type="AlphaFoldDB" id="A0A1L7WIH2"/>
<comment type="catalytic activity">
    <reaction evidence="1 14">
        <text>Hydrolysis of terminal, non-reducing beta-D-glucosyl residues with release of beta-D-glucose.</text>
        <dbReference type="EC" id="3.2.1.21"/>
    </reaction>
</comment>
<name>A0A1L7WIH2_9HELO</name>
<evidence type="ECO:0000256" key="6">
    <source>
        <dbReference type="ARBA" id="ARBA00022525"/>
    </source>
</evidence>
<evidence type="ECO:0000256" key="5">
    <source>
        <dbReference type="ARBA" id="ARBA00012744"/>
    </source>
</evidence>
<protein>
    <recommendedName>
        <fullName evidence="5 14">beta-glucosidase</fullName>
        <ecNumber evidence="5 14">3.2.1.21</ecNumber>
    </recommendedName>
</protein>
<dbReference type="SUPFAM" id="SSF52279">
    <property type="entry name" value="Beta-D-glucan exohydrolase, C-terminal domain"/>
    <property type="match status" value="1"/>
</dbReference>
<keyword evidence="9" id="KW-0136">Cellulose degradation</keyword>
<evidence type="ECO:0000259" key="16">
    <source>
        <dbReference type="SMART" id="SM01217"/>
    </source>
</evidence>
<organism evidence="17 18">
    <name type="scientific">Phialocephala subalpina</name>
    <dbReference type="NCBI Taxonomy" id="576137"/>
    <lineage>
        <taxon>Eukaryota</taxon>
        <taxon>Fungi</taxon>
        <taxon>Dikarya</taxon>
        <taxon>Ascomycota</taxon>
        <taxon>Pezizomycotina</taxon>
        <taxon>Leotiomycetes</taxon>
        <taxon>Helotiales</taxon>
        <taxon>Mollisiaceae</taxon>
        <taxon>Phialocephala</taxon>
        <taxon>Phialocephala fortinii species complex</taxon>
    </lineage>
</organism>
<dbReference type="Proteomes" id="UP000184330">
    <property type="component" value="Unassembled WGS sequence"/>
</dbReference>
<dbReference type="PROSITE" id="PS00775">
    <property type="entry name" value="GLYCOSYL_HYDROL_F3"/>
    <property type="match status" value="1"/>
</dbReference>
<dbReference type="EMBL" id="FJOG01000003">
    <property type="protein sequence ID" value="CZR52570.1"/>
    <property type="molecule type" value="Genomic_DNA"/>
</dbReference>
<evidence type="ECO:0000256" key="10">
    <source>
        <dbReference type="ARBA" id="ARBA00023180"/>
    </source>
</evidence>
<keyword evidence="7 15" id="KW-0732">Signal</keyword>
<dbReference type="InterPro" id="IPR019800">
    <property type="entry name" value="Glyco_hydro_3_AS"/>
</dbReference>
<evidence type="ECO:0000313" key="18">
    <source>
        <dbReference type="Proteomes" id="UP000184330"/>
    </source>
</evidence>
<dbReference type="EC" id="3.2.1.21" evidence="5 14"/>
<dbReference type="Gene3D" id="3.20.20.300">
    <property type="entry name" value="Glycoside hydrolase, family 3, N-terminal domain"/>
    <property type="match status" value="1"/>
</dbReference>